<proteinExistence type="predicted"/>
<evidence type="ECO:0000313" key="2">
    <source>
        <dbReference type="Proteomes" id="UP000828390"/>
    </source>
</evidence>
<reference evidence="1" key="1">
    <citation type="journal article" date="2019" name="bioRxiv">
        <title>The Genome of the Zebra Mussel, Dreissena polymorpha: A Resource for Invasive Species Research.</title>
        <authorList>
            <person name="McCartney M.A."/>
            <person name="Auch B."/>
            <person name="Kono T."/>
            <person name="Mallez S."/>
            <person name="Zhang Y."/>
            <person name="Obille A."/>
            <person name="Becker A."/>
            <person name="Abrahante J.E."/>
            <person name="Garbe J."/>
            <person name="Badalamenti J.P."/>
            <person name="Herman A."/>
            <person name="Mangelson H."/>
            <person name="Liachko I."/>
            <person name="Sullivan S."/>
            <person name="Sone E.D."/>
            <person name="Koren S."/>
            <person name="Silverstein K.A.T."/>
            <person name="Beckman K.B."/>
            <person name="Gohl D.M."/>
        </authorList>
    </citation>
    <scope>NUCLEOTIDE SEQUENCE</scope>
    <source>
        <strain evidence="1">Duluth1</strain>
        <tissue evidence="1">Whole animal</tissue>
    </source>
</reference>
<organism evidence="1 2">
    <name type="scientific">Dreissena polymorpha</name>
    <name type="common">Zebra mussel</name>
    <name type="synonym">Mytilus polymorpha</name>
    <dbReference type="NCBI Taxonomy" id="45954"/>
    <lineage>
        <taxon>Eukaryota</taxon>
        <taxon>Metazoa</taxon>
        <taxon>Spiralia</taxon>
        <taxon>Lophotrochozoa</taxon>
        <taxon>Mollusca</taxon>
        <taxon>Bivalvia</taxon>
        <taxon>Autobranchia</taxon>
        <taxon>Heteroconchia</taxon>
        <taxon>Euheterodonta</taxon>
        <taxon>Imparidentia</taxon>
        <taxon>Neoheterodontei</taxon>
        <taxon>Myida</taxon>
        <taxon>Dreissenoidea</taxon>
        <taxon>Dreissenidae</taxon>
        <taxon>Dreissena</taxon>
    </lineage>
</organism>
<protein>
    <submittedName>
        <fullName evidence="1">Uncharacterized protein</fullName>
    </submittedName>
</protein>
<sequence length="61" mass="6954">MSTIVKDTKADIIIVNGDWNSKVGPDTHSKTRTSLFAICSECRLLLLFKRFGIIRRMTLLE</sequence>
<evidence type="ECO:0000313" key="1">
    <source>
        <dbReference type="EMBL" id="KAH3858243.1"/>
    </source>
</evidence>
<dbReference type="Proteomes" id="UP000828390">
    <property type="component" value="Unassembled WGS sequence"/>
</dbReference>
<accession>A0A9D4LIC1</accession>
<dbReference type="AlphaFoldDB" id="A0A9D4LIC1"/>
<reference evidence="1" key="2">
    <citation type="submission" date="2020-11" db="EMBL/GenBank/DDBJ databases">
        <authorList>
            <person name="McCartney M.A."/>
            <person name="Auch B."/>
            <person name="Kono T."/>
            <person name="Mallez S."/>
            <person name="Becker A."/>
            <person name="Gohl D.M."/>
            <person name="Silverstein K.A.T."/>
            <person name="Koren S."/>
            <person name="Bechman K.B."/>
            <person name="Herman A."/>
            <person name="Abrahante J.E."/>
            <person name="Garbe J."/>
        </authorList>
    </citation>
    <scope>NUCLEOTIDE SEQUENCE</scope>
    <source>
        <strain evidence="1">Duluth1</strain>
        <tissue evidence="1">Whole animal</tissue>
    </source>
</reference>
<name>A0A9D4LIC1_DREPO</name>
<comment type="caution">
    <text evidence="1">The sequence shown here is derived from an EMBL/GenBank/DDBJ whole genome shotgun (WGS) entry which is preliminary data.</text>
</comment>
<keyword evidence="2" id="KW-1185">Reference proteome</keyword>
<dbReference type="EMBL" id="JAIWYP010000003">
    <property type="protein sequence ID" value="KAH3858243.1"/>
    <property type="molecule type" value="Genomic_DNA"/>
</dbReference>
<gene>
    <name evidence="1" type="ORF">DPMN_100863</name>
</gene>